<dbReference type="OrthoDB" id="10123479at2759"/>
<protein>
    <submittedName>
        <fullName evidence="1">RNA-directed DNA polymerase from mobile element jockey-like</fullName>
    </submittedName>
</protein>
<reference evidence="1 2" key="1">
    <citation type="journal article" date="2018" name="Sci. Rep.">
        <title>Genomic signatures of local adaptation to the degree of environmental predictability in rotifers.</title>
        <authorList>
            <person name="Franch-Gras L."/>
            <person name="Hahn C."/>
            <person name="Garcia-Roger E.M."/>
            <person name="Carmona M.J."/>
            <person name="Serra M."/>
            <person name="Gomez A."/>
        </authorList>
    </citation>
    <scope>NUCLEOTIDE SEQUENCE [LARGE SCALE GENOMIC DNA]</scope>
    <source>
        <strain evidence="1">HYR1</strain>
    </source>
</reference>
<keyword evidence="1" id="KW-0548">Nucleotidyltransferase</keyword>
<evidence type="ECO:0000313" key="1">
    <source>
        <dbReference type="EMBL" id="RNA27262.1"/>
    </source>
</evidence>
<dbReference type="AlphaFoldDB" id="A0A3M7RUU0"/>
<dbReference type="Proteomes" id="UP000276133">
    <property type="component" value="Unassembled WGS sequence"/>
</dbReference>
<dbReference type="GO" id="GO:0003964">
    <property type="term" value="F:RNA-directed DNA polymerase activity"/>
    <property type="evidence" value="ECO:0007669"/>
    <property type="project" value="UniProtKB-KW"/>
</dbReference>
<accession>A0A3M7RUU0</accession>
<name>A0A3M7RUU0_BRAPC</name>
<organism evidence="1 2">
    <name type="scientific">Brachionus plicatilis</name>
    <name type="common">Marine rotifer</name>
    <name type="synonym">Brachionus muelleri</name>
    <dbReference type="NCBI Taxonomy" id="10195"/>
    <lineage>
        <taxon>Eukaryota</taxon>
        <taxon>Metazoa</taxon>
        <taxon>Spiralia</taxon>
        <taxon>Gnathifera</taxon>
        <taxon>Rotifera</taxon>
        <taxon>Eurotatoria</taxon>
        <taxon>Monogononta</taxon>
        <taxon>Pseudotrocha</taxon>
        <taxon>Ploima</taxon>
        <taxon>Brachionidae</taxon>
        <taxon>Brachionus</taxon>
    </lineage>
</organism>
<gene>
    <name evidence="1" type="ORF">BpHYR1_002276</name>
</gene>
<keyword evidence="2" id="KW-1185">Reference proteome</keyword>
<comment type="caution">
    <text evidence="1">The sequence shown here is derived from an EMBL/GenBank/DDBJ whole genome shotgun (WGS) entry which is preliminary data.</text>
</comment>
<dbReference type="EMBL" id="REGN01002571">
    <property type="protein sequence ID" value="RNA27262.1"/>
    <property type="molecule type" value="Genomic_DNA"/>
</dbReference>
<keyword evidence="1" id="KW-0808">Transferase</keyword>
<evidence type="ECO:0000313" key="2">
    <source>
        <dbReference type="Proteomes" id="UP000276133"/>
    </source>
</evidence>
<proteinExistence type="predicted"/>
<sequence>MCSEFGRLWKINFNPTKSVIIFQNWSKNDVSRDFYLNGIKVQKVNSLSYLGLPIGDHVFKENYWDEKFKKVQKALYSLNGVGCRAFGLEPKILARLYSIYCQPIFNYGIEICHIKKSKLKIYDKSQACIIKRNIGLSKFTKNTALLEALKVKSICRIYYMSKILFYHQIKKLNPMDELLSFLNLYYNKFKCPEGSSIKQIKDVGKIIDLDPFTEDSKVCMNALDQFYVSKITQIDKAQLYRKIVHLCDLFCKDQKKSYHILA</sequence>
<keyword evidence="1" id="KW-0695">RNA-directed DNA polymerase</keyword>